<dbReference type="Pfam" id="PF08352">
    <property type="entry name" value="oligo_HPY"/>
    <property type="match status" value="1"/>
</dbReference>
<organism evidence="9 10">
    <name type="scientific">Seohaeicola nanhaiensis</name>
    <dbReference type="NCBI Taxonomy" id="1387282"/>
    <lineage>
        <taxon>Bacteria</taxon>
        <taxon>Pseudomonadati</taxon>
        <taxon>Pseudomonadota</taxon>
        <taxon>Alphaproteobacteria</taxon>
        <taxon>Rhodobacterales</taxon>
        <taxon>Roseobacteraceae</taxon>
        <taxon>Seohaeicola</taxon>
    </lineage>
</organism>
<dbReference type="RefSeq" id="WP_380722233.1">
    <property type="nucleotide sequence ID" value="NZ_JBHSGI010000033.1"/>
</dbReference>
<reference evidence="10" key="1">
    <citation type="journal article" date="2019" name="Int. J. Syst. Evol. Microbiol.">
        <title>The Global Catalogue of Microorganisms (GCM) 10K type strain sequencing project: providing services to taxonomists for standard genome sequencing and annotation.</title>
        <authorList>
            <consortium name="The Broad Institute Genomics Platform"/>
            <consortium name="The Broad Institute Genome Sequencing Center for Infectious Disease"/>
            <person name="Wu L."/>
            <person name="Ma J."/>
        </authorList>
    </citation>
    <scope>NUCLEOTIDE SEQUENCE [LARGE SCALE GENOMIC DNA]</scope>
    <source>
        <strain evidence="10">CGMCC 4.7283</strain>
    </source>
</reference>
<keyword evidence="10" id="KW-1185">Reference proteome</keyword>
<comment type="subcellular location">
    <subcellularLocation>
        <location evidence="1">Cell inner membrane</location>
        <topology evidence="1">Peripheral membrane protein</topology>
    </subcellularLocation>
</comment>
<evidence type="ECO:0000256" key="5">
    <source>
        <dbReference type="ARBA" id="ARBA00022741"/>
    </source>
</evidence>
<dbReference type="GO" id="GO:0005524">
    <property type="term" value="F:ATP binding"/>
    <property type="evidence" value="ECO:0007669"/>
    <property type="project" value="UniProtKB-KW"/>
</dbReference>
<evidence type="ECO:0000256" key="4">
    <source>
        <dbReference type="ARBA" id="ARBA00022475"/>
    </source>
</evidence>
<evidence type="ECO:0000256" key="1">
    <source>
        <dbReference type="ARBA" id="ARBA00004417"/>
    </source>
</evidence>
<comment type="similarity">
    <text evidence="2">Belongs to the ABC transporter superfamily.</text>
</comment>
<dbReference type="Gene3D" id="3.40.50.300">
    <property type="entry name" value="P-loop containing nucleotide triphosphate hydrolases"/>
    <property type="match status" value="1"/>
</dbReference>
<dbReference type="PROSITE" id="PS50893">
    <property type="entry name" value="ABC_TRANSPORTER_2"/>
    <property type="match status" value="1"/>
</dbReference>
<dbReference type="InterPro" id="IPR013563">
    <property type="entry name" value="Oligopep_ABC_C"/>
</dbReference>
<name>A0ABV9KNN8_9RHOB</name>
<keyword evidence="5" id="KW-0547">Nucleotide-binding</keyword>
<dbReference type="SMART" id="SM00382">
    <property type="entry name" value="AAA"/>
    <property type="match status" value="1"/>
</dbReference>
<proteinExistence type="inferred from homology"/>
<dbReference type="NCBIfam" id="TIGR01727">
    <property type="entry name" value="oligo_HPY"/>
    <property type="match status" value="1"/>
</dbReference>
<dbReference type="InterPro" id="IPR017871">
    <property type="entry name" value="ABC_transporter-like_CS"/>
</dbReference>
<keyword evidence="6 9" id="KW-0067">ATP-binding</keyword>
<dbReference type="PROSITE" id="PS00211">
    <property type="entry name" value="ABC_TRANSPORTER_1"/>
    <property type="match status" value="1"/>
</dbReference>
<dbReference type="InterPro" id="IPR003439">
    <property type="entry name" value="ABC_transporter-like_ATP-bd"/>
</dbReference>
<protein>
    <submittedName>
        <fullName evidence="9">ABC transporter ATP-binding protein</fullName>
    </submittedName>
</protein>
<dbReference type="PANTHER" id="PTHR43297">
    <property type="entry name" value="OLIGOPEPTIDE TRANSPORT ATP-BINDING PROTEIN APPD"/>
    <property type="match status" value="1"/>
</dbReference>
<dbReference type="CDD" id="cd03257">
    <property type="entry name" value="ABC_NikE_OppD_transporters"/>
    <property type="match status" value="1"/>
</dbReference>
<feature type="domain" description="ABC transporter" evidence="8">
    <location>
        <begin position="12"/>
        <end position="259"/>
    </location>
</feature>
<accession>A0ABV9KNN8</accession>
<sequence length="327" mass="35028">MTQAPETSEVVLSVRDLQTWFDTPAGTVRAVDGVSFDIRARRTLGIVGESGSGKSVTSLSIMRLLDPPGRVAGGEILFRGRNLAALPEAEMCRLRGQALCLVFQDPMTALNPVYRVGRQVAEAIRAHNDISYRAARDRVIELFGMVGIPDAERRFDEFPHNLSGGMRQRVTIAMAMANKPDLLILDEPTTALDVTIQAQILDLVKGLTDTTVLLITHDIGVVREMCDEVIVMYGGRVMEHGPVAAVTGAPRHPYTAGLLASIPSVAVRGQRLNAIGGAVPSPLAMPPGCPFAPRCAHAMPACDVQPALVEATPGHRVACWLEQGAEA</sequence>
<evidence type="ECO:0000256" key="6">
    <source>
        <dbReference type="ARBA" id="ARBA00022840"/>
    </source>
</evidence>
<comment type="caution">
    <text evidence="9">The sequence shown here is derived from an EMBL/GenBank/DDBJ whole genome shotgun (WGS) entry which is preliminary data.</text>
</comment>
<dbReference type="InterPro" id="IPR027417">
    <property type="entry name" value="P-loop_NTPase"/>
</dbReference>
<dbReference type="InterPro" id="IPR050388">
    <property type="entry name" value="ABC_Ni/Peptide_Import"/>
</dbReference>
<dbReference type="Proteomes" id="UP001595973">
    <property type="component" value="Unassembled WGS sequence"/>
</dbReference>
<dbReference type="SUPFAM" id="SSF52540">
    <property type="entry name" value="P-loop containing nucleoside triphosphate hydrolases"/>
    <property type="match status" value="1"/>
</dbReference>
<dbReference type="Pfam" id="PF00005">
    <property type="entry name" value="ABC_tran"/>
    <property type="match status" value="1"/>
</dbReference>
<evidence type="ECO:0000256" key="2">
    <source>
        <dbReference type="ARBA" id="ARBA00005417"/>
    </source>
</evidence>
<evidence type="ECO:0000313" key="9">
    <source>
        <dbReference type="EMBL" id="MFC4671573.1"/>
    </source>
</evidence>
<dbReference type="EMBL" id="JBHSGI010000033">
    <property type="protein sequence ID" value="MFC4671573.1"/>
    <property type="molecule type" value="Genomic_DNA"/>
</dbReference>
<evidence type="ECO:0000259" key="8">
    <source>
        <dbReference type="PROSITE" id="PS50893"/>
    </source>
</evidence>
<keyword evidence="7" id="KW-0472">Membrane</keyword>
<dbReference type="PANTHER" id="PTHR43297:SF2">
    <property type="entry name" value="DIPEPTIDE TRANSPORT ATP-BINDING PROTEIN DPPD"/>
    <property type="match status" value="1"/>
</dbReference>
<dbReference type="InterPro" id="IPR003593">
    <property type="entry name" value="AAA+_ATPase"/>
</dbReference>
<keyword evidence="4" id="KW-1003">Cell membrane</keyword>
<evidence type="ECO:0000313" key="10">
    <source>
        <dbReference type="Proteomes" id="UP001595973"/>
    </source>
</evidence>
<evidence type="ECO:0000256" key="3">
    <source>
        <dbReference type="ARBA" id="ARBA00022448"/>
    </source>
</evidence>
<gene>
    <name evidence="9" type="ORF">ACFO5X_23680</name>
</gene>
<keyword evidence="3" id="KW-0813">Transport</keyword>
<evidence type="ECO:0000256" key="7">
    <source>
        <dbReference type="ARBA" id="ARBA00023136"/>
    </source>
</evidence>